<evidence type="ECO:0000313" key="2">
    <source>
        <dbReference type="EMBL" id="MFD1675502.1"/>
    </source>
</evidence>
<dbReference type="RefSeq" id="WP_377943383.1">
    <property type="nucleotide sequence ID" value="NZ_JBHUCX010000029.1"/>
</dbReference>
<sequence length="111" mass="12824">MQKDGLRGHLDGIILAILINGDAYGYDIAQQVHRRTEGVFSLKEGSLYPALKRLEAEQFIQGYWGTDKENGPRRRYYHLTERGKQHFEVIRAAWMAEQRTLSLFFGKVAPQ</sequence>
<dbReference type="PANTHER" id="PTHR33169">
    <property type="entry name" value="PADR-FAMILY TRANSCRIPTIONAL REGULATOR"/>
    <property type="match status" value="1"/>
</dbReference>
<proteinExistence type="predicted"/>
<dbReference type="InterPro" id="IPR005149">
    <property type="entry name" value="Tscrpt_reg_PadR_N"/>
</dbReference>
<accession>A0ABW4JK84</accession>
<comment type="caution">
    <text evidence="2">The sequence shown here is derived from an EMBL/GenBank/DDBJ whole genome shotgun (WGS) entry which is preliminary data.</text>
</comment>
<evidence type="ECO:0000313" key="3">
    <source>
        <dbReference type="Proteomes" id="UP001597079"/>
    </source>
</evidence>
<name>A0ABW4JK84_9BACL</name>
<dbReference type="InterPro" id="IPR052509">
    <property type="entry name" value="Metal_resp_DNA-bind_regulator"/>
</dbReference>
<keyword evidence="3" id="KW-1185">Reference proteome</keyword>
<dbReference type="Pfam" id="PF03551">
    <property type="entry name" value="PadR"/>
    <property type="match status" value="1"/>
</dbReference>
<evidence type="ECO:0000259" key="1">
    <source>
        <dbReference type="Pfam" id="PF03551"/>
    </source>
</evidence>
<gene>
    <name evidence="2" type="ORF">ACFSB2_12440</name>
</gene>
<dbReference type="Proteomes" id="UP001597079">
    <property type="component" value="Unassembled WGS sequence"/>
</dbReference>
<dbReference type="EMBL" id="JBHUCX010000029">
    <property type="protein sequence ID" value="MFD1675502.1"/>
    <property type="molecule type" value="Genomic_DNA"/>
</dbReference>
<dbReference type="InterPro" id="IPR036388">
    <property type="entry name" value="WH-like_DNA-bd_sf"/>
</dbReference>
<protein>
    <submittedName>
        <fullName evidence="2">PadR family transcriptional regulator</fullName>
    </submittedName>
</protein>
<dbReference type="Gene3D" id="1.10.10.10">
    <property type="entry name" value="Winged helix-like DNA-binding domain superfamily/Winged helix DNA-binding domain"/>
    <property type="match status" value="1"/>
</dbReference>
<organism evidence="2 3">
    <name type="scientific">Alicyclobacillus fodiniaquatilis</name>
    <dbReference type="NCBI Taxonomy" id="1661150"/>
    <lineage>
        <taxon>Bacteria</taxon>
        <taxon>Bacillati</taxon>
        <taxon>Bacillota</taxon>
        <taxon>Bacilli</taxon>
        <taxon>Bacillales</taxon>
        <taxon>Alicyclobacillaceae</taxon>
        <taxon>Alicyclobacillus</taxon>
    </lineage>
</organism>
<reference evidence="3" key="1">
    <citation type="journal article" date="2019" name="Int. J. Syst. Evol. Microbiol.">
        <title>The Global Catalogue of Microorganisms (GCM) 10K type strain sequencing project: providing services to taxonomists for standard genome sequencing and annotation.</title>
        <authorList>
            <consortium name="The Broad Institute Genomics Platform"/>
            <consortium name="The Broad Institute Genome Sequencing Center for Infectious Disease"/>
            <person name="Wu L."/>
            <person name="Ma J."/>
        </authorList>
    </citation>
    <scope>NUCLEOTIDE SEQUENCE [LARGE SCALE GENOMIC DNA]</scope>
    <source>
        <strain evidence="3">CGMCC 1.12286</strain>
    </source>
</reference>
<dbReference type="SUPFAM" id="SSF46785">
    <property type="entry name" value="Winged helix' DNA-binding domain"/>
    <property type="match status" value="1"/>
</dbReference>
<dbReference type="PANTHER" id="PTHR33169:SF14">
    <property type="entry name" value="TRANSCRIPTIONAL REGULATOR RV3488"/>
    <property type="match status" value="1"/>
</dbReference>
<dbReference type="InterPro" id="IPR036390">
    <property type="entry name" value="WH_DNA-bd_sf"/>
</dbReference>
<feature type="domain" description="Transcription regulator PadR N-terminal" evidence="1">
    <location>
        <begin position="14"/>
        <end position="88"/>
    </location>
</feature>